<dbReference type="Pfam" id="PF02362">
    <property type="entry name" value="B3"/>
    <property type="match status" value="1"/>
</dbReference>
<keyword evidence="4" id="KW-0804">Transcription</keyword>
<comment type="subcellular location">
    <subcellularLocation>
        <location evidence="1">Nucleus</location>
    </subcellularLocation>
</comment>
<protein>
    <submittedName>
        <fullName evidence="7">B3 domain-containing protein</fullName>
    </submittedName>
</protein>
<reference evidence="8" key="2">
    <citation type="submission" date="2019-10" db="EMBL/GenBank/DDBJ databases">
        <title>A de novo genome assembly of a pear dwarfing rootstock.</title>
        <authorList>
            <person name="Wang F."/>
            <person name="Wang J."/>
            <person name="Li S."/>
            <person name="Zhang Y."/>
            <person name="Fang M."/>
            <person name="Ma L."/>
            <person name="Zhao Y."/>
            <person name="Jiang S."/>
        </authorList>
    </citation>
    <scope>NUCLEOTIDE SEQUENCE [LARGE SCALE GENOMIC DNA]</scope>
</reference>
<evidence type="ECO:0000256" key="1">
    <source>
        <dbReference type="ARBA" id="ARBA00004123"/>
    </source>
</evidence>
<dbReference type="GO" id="GO:0003677">
    <property type="term" value="F:DNA binding"/>
    <property type="evidence" value="ECO:0007669"/>
    <property type="project" value="UniProtKB-KW"/>
</dbReference>
<evidence type="ECO:0000313" key="7">
    <source>
        <dbReference type="EMBL" id="KAB2595110.1"/>
    </source>
</evidence>
<name>A0A5N5F1N4_9ROSA</name>
<keyword evidence="2" id="KW-0805">Transcription regulation</keyword>
<evidence type="ECO:0000259" key="6">
    <source>
        <dbReference type="PROSITE" id="PS50863"/>
    </source>
</evidence>
<keyword evidence="8" id="KW-1185">Reference proteome</keyword>
<dbReference type="CDD" id="cd10017">
    <property type="entry name" value="B3_DNA"/>
    <property type="match status" value="1"/>
</dbReference>
<dbReference type="InterPro" id="IPR003340">
    <property type="entry name" value="B3_DNA-bd"/>
</dbReference>
<dbReference type="PANTHER" id="PTHR31391">
    <property type="entry name" value="B3 DOMAIN-CONTAINING PROTEIN OS11G0197600-RELATED"/>
    <property type="match status" value="1"/>
</dbReference>
<evidence type="ECO:0000313" key="8">
    <source>
        <dbReference type="Proteomes" id="UP000327157"/>
    </source>
</evidence>
<gene>
    <name evidence="7" type="ORF">D8674_030560</name>
</gene>
<reference evidence="7 8" key="3">
    <citation type="submission" date="2019-11" db="EMBL/GenBank/DDBJ databases">
        <title>A de novo genome assembly of a pear dwarfing rootstock.</title>
        <authorList>
            <person name="Wang F."/>
            <person name="Wang J."/>
            <person name="Li S."/>
            <person name="Zhang Y."/>
            <person name="Fang M."/>
            <person name="Ma L."/>
            <person name="Zhao Y."/>
            <person name="Jiang S."/>
        </authorList>
    </citation>
    <scope>NUCLEOTIDE SEQUENCE [LARGE SCALE GENOMIC DNA]</scope>
    <source>
        <strain evidence="7">S2</strain>
        <tissue evidence="7">Leaf</tissue>
    </source>
</reference>
<evidence type="ECO:0000256" key="3">
    <source>
        <dbReference type="ARBA" id="ARBA00023125"/>
    </source>
</evidence>
<dbReference type="Gene3D" id="2.40.330.10">
    <property type="entry name" value="DNA-binding pseudobarrel domain"/>
    <property type="match status" value="1"/>
</dbReference>
<comment type="caution">
    <text evidence="7">The sequence shown here is derived from an EMBL/GenBank/DDBJ whole genome shotgun (WGS) entry which is preliminary data.</text>
</comment>
<evidence type="ECO:0000256" key="4">
    <source>
        <dbReference type="ARBA" id="ARBA00023163"/>
    </source>
</evidence>
<evidence type="ECO:0000256" key="5">
    <source>
        <dbReference type="ARBA" id="ARBA00023242"/>
    </source>
</evidence>
<keyword evidence="5" id="KW-0539">Nucleus</keyword>
<dbReference type="PANTHER" id="PTHR31391:SF64">
    <property type="entry name" value="B3 DOMAIN-CONTAINING PROTEIN OS06G0112300"/>
    <property type="match status" value="1"/>
</dbReference>
<dbReference type="SUPFAM" id="SSF101936">
    <property type="entry name" value="DNA-binding pseudobarrel domain"/>
    <property type="match status" value="1"/>
</dbReference>
<dbReference type="AlphaFoldDB" id="A0A5N5F1N4"/>
<dbReference type="InterPro" id="IPR044837">
    <property type="entry name" value="REM16-like"/>
</dbReference>
<proteinExistence type="predicted"/>
<sequence>MGDQRHQPHINPTIELQGDEFWPHSFFEVIPAKFQPTLPSCSIPTVLTFGDKNWEMTYTGGSIQRKFDINWRQFVNDNNLKVGDACVFELLVQILRGDIPSELLGNLKGDTVDAPIIIDWYIQYSLHLSSPNTLSSGASMI</sequence>
<dbReference type="EMBL" id="SMOL01000781">
    <property type="protein sequence ID" value="KAB2595110.1"/>
    <property type="molecule type" value="Genomic_DNA"/>
</dbReference>
<dbReference type="OrthoDB" id="638806at2759"/>
<dbReference type="Proteomes" id="UP000327157">
    <property type="component" value="Chromosome 7"/>
</dbReference>
<reference evidence="7 8" key="1">
    <citation type="submission" date="2019-09" db="EMBL/GenBank/DDBJ databases">
        <authorList>
            <person name="Ou C."/>
        </authorList>
    </citation>
    <scope>NUCLEOTIDE SEQUENCE [LARGE SCALE GENOMIC DNA]</scope>
    <source>
        <strain evidence="7">S2</strain>
        <tissue evidence="7">Leaf</tissue>
    </source>
</reference>
<feature type="domain" description="TF-B3" evidence="6">
    <location>
        <begin position="52"/>
        <end position="107"/>
    </location>
</feature>
<organism evidence="7 8">
    <name type="scientific">Pyrus ussuriensis x Pyrus communis</name>
    <dbReference type="NCBI Taxonomy" id="2448454"/>
    <lineage>
        <taxon>Eukaryota</taxon>
        <taxon>Viridiplantae</taxon>
        <taxon>Streptophyta</taxon>
        <taxon>Embryophyta</taxon>
        <taxon>Tracheophyta</taxon>
        <taxon>Spermatophyta</taxon>
        <taxon>Magnoliopsida</taxon>
        <taxon>eudicotyledons</taxon>
        <taxon>Gunneridae</taxon>
        <taxon>Pentapetalae</taxon>
        <taxon>rosids</taxon>
        <taxon>fabids</taxon>
        <taxon>Rosales</taxon>
        <taxon>Rosaceae</taxon>
        <taxon>Amygdaloideae</taxon>
        <taxon>Maleae</taxon>
        <taxon>Pyrus</taxon>
    </lineage>
</organism>
<dbReference type="PROSITE" id="PS50863">
    <property type="entry name" value="B3"/>
    <property type="match status" value="1"/>
</dbReference>
<accession>A0A5N5F1N4</accession>
<keyword evidence="3" id="KW-0238">DNA-binding</keyword>
<evidence type="ECO:0000256" key="2">
    <source>
        <dbReference type="ARBA" id="ARBA00023015"/>
    </source>
</evidence>
<dbReference type="InterPro" id="IPR015300">
    <property type="entry name" value="DNA-bd_pseudobarrel_sf"/>
</dbReference>
<dbReference type="GO" id="GO:0005634">
    <property type="term" value="C:nucleus"/>
    <property type="evidence" value="ECO:0007669"/>
    <property type="project" value="UniProtKB-SubCell"/>
</dbReference>